<sequence length="356" mass="38837">MATSAPKTFYSASPAFTHVEAPILTSNATFDPKTHMSFSPPNEFFTLEELGLASPLATGPIAITAPFPLFSAEGIKQLRADLFRPSVIEKHMYREAKDPGVYKVRGYGKDAPFVYSAWTHSQLLEACSKAAGVELEVVFDYEIGHINVQLPKVAGDEEKDILDRLPPAAPPKQHIFIDESAKTAAQKDEGHLTAWHNDSYPWVCVVMLSDPTGMIGGETALRKGDGSLLKVRGPEVGCAVMMQGGLINHVALKALGNGERITMVTSFRPKNALAYDSSNLGNVKKVSNHDVLFRQWATYRAENIVKRAQAFQESLAGLDAEGIQGATAKWAKEQIEYLEVTSKELTGQGAKGNYNR</sequence>
<proteinExistence type="predicted"/>
<accession>A0A8H7W8Y2</accession>
<dbReference type="OrthoDB" id="3482077at2759"/>
<reference evidence="1" key="1">
    <citation type="submission" date="2021-02" db="EMBL/GenBank/DDBJ databases">
        <title>Genome sequence Cadophora malorum strain M34.</title>
        <authorList>
            <person name="Stefanovic E."/>
            <person name="Vu D."/>
            <person name="Scully C."/>
            <person name="Dijksterhuis J."/>
            <person name="Roader J."/>
            <person name="Houbraken J."/>
        </authorList>
    </citation>
    <scope>NUCLEOTIDE SEQUENCE</scope>
    <source>
        <strain evidence="1">M34</strain>
    </source>
</reference>
<evidence type="ECO:0000313" key="1">
    <source>
        <dbReference type="EMBL" id="KAG4421600.1"/>
    </source>
</evidence>
<evidence type="ECO:0000313" key="2">
    <source>
        <dbReference type="Proteomes" id="UP000664132"/>
    </source>
</evidence>
<dbReference type="EMBL" id="JAFJYH010000062">
    <property type="protein sequence ID" value="KAG4421600.1"/>
    <property type="molecule type" value="Genomic_DNA"/>
</dbReference>
<organism evidence="1 2">
    <name type="scientific">Cadophora malorum</name>
    <dbReference type="NCBI Taxonomy" id="108018"/>
    <lineage>
        <taxon>Eukaryota</taxon>
        <taxon>Fungi</taxon>
        <taxon>Dikarya</taxon>
        <taxon>Ascomycota</taxon>
        <taxon>Pezizomycotina</taxon>
        <taxon>Leotiomycetes</taxon>
        <taxon>Helotiales</taxon>
        <taxon>Ploettnerulaceae</taxon>
        <taxon>Cadophora</taxon>
    </lineage>
</organism>
<protein>
    <recommendedName>
        <fullName evidence="3">Fe2OG dioxygenase domain-containing protein</fullName>
    </recommendedName>
</protein>
<keyword evidence="2" id="KW-1185">Reference proteome</keyword>
<comment type="caution">
    <text evidence="1">The sequence shown here is derived from an EMBL/GenBank/DDBJ whole genome shotgun (WGS) entry which is preliminary data.</text>
</comment>
<dbReference type="AlphaFoldDB" id="A0A8H7W8Y2"/>
<gene>
    <name evidence="1" type="ORF">IFR04_005219</name>
</gene>
<dbReference type="PANTHER" id="PTHR41677:SF1">
    <property type="entry name" value="FE2OG DIOXYGENASE DOMAIN-CONTAINING PROTEIN"/>
    <property type="match status" value="1"/>
</dbReference>
<evidence type="ECO:0008006" key="3">
    <source>
        <dbReference type="Google" id="ProtNLM"/>
    </source>
</evidence>
<name>A0A8H7W8Y2_9HELO</name>
<dbReference type="Proteomes" id="UP000664132">
    <property type="component" value="Unassembled WGS sequence"/>
</dbReference>
<dbReference type="PANTHER" id="PTHR41677">
    <property type="entry name" value="YALI0B19030P"/>
    <property type="match status" value="1"/>
</dbReference>